<feature type="domain" description="Fibronectin type-III" evidence="2">
    <location>
        <begin position="785"/>
        <end position="867"/>
    </location>
</feature>
<dbReference type="EMBL" id="JADIMQ010000040">
    <property type="protein sequence ID" value="MBO8448178.1"/>
    <property type="molecule type" value="Genomic_DNA"/>
</dbReference>
<dbReference type="Proteomes" id="UP000810252">
    <property type="component" value="Unassembled WGS sequence"/>
</dbReference>
<accession>A0A9D9EJM5</accession>
<reference evidence="3" key="1">
    <citation type="submission" date="2020-10" db="EMBL/GenBank/DDBJ databases">
        <authorList>
            <person name="Gilroy R."/>
        </authorList>
    </citation>
    <scope>NUCLEOTIDE SEQUENCE</scope>
    <source>
        <strain evidence="3">20514</strain>
    </source>
</reference>
<evidence type="ECO:0000259" key="2">
    <source>
        <dbReference type="SMART" id="SM00060"/>
    </source>
</evidence>
<protein>
    <submittedName>
        <fullName evidence="3">DUF5123 domain-containing protein</fullName>
    </submittedName>
</protein>
<dbReference type="SUPFAM" id="SSF51126">
    <property type="entry name" value="Pectin lyase-like"/>
    <property type="match status" value="1"/>
</dbReference>
<keyword evidence="1" id="KW-0732">Signal</keyword>
<evidence type="ECO:0000256" key="1">
    <source>
        <dbReference type="SAM" id="SignalP"/>
    </source>
</evidence>
<gene>
    <name evidence="3" type="ORF">IAC29_02765</name>
</gene>
<feature type="domain" description="Fibronectin type-III" evidence="2">
    <location>
        <begin position="41"/>
        <end position="133"/>
    </location>
</feature>
<name>A0A9D9EJM5_9BACT</name>
<organism evidence="3 4">
    <name type="scientific">Candidatus Cryptobacteroides merdigallinarum</name>
    <dbReference type="NCBI Taxonomy" id="2840770"/>
    <lineage>
        <taxon>Bacteria</taxon>
        <taxon>Pseudomonadati</taxon>
        <taxon>Bacteroidota</taxon>
        <taxon>Bacteroidia</taxon>
        <taxon>Bacteroidales</taxon>
        <taxon>Candidatus Cryptobacteroides</taxon>
    </lineage>
</organism>
<dbReference type="InterPro" id="IPR011050">
    <property type="entry name" value="Pectin_lyase_fold/virulence"/>
</dbReference>
<proteinExistence type="predicted"/>
<reference evidence="3" key="2">
    <citation type="journal article" date="2021" name="PeerJ">
        <title>Extensive microbial diversity within the chicken gut microbiome revealed by metagenomics and culture.</title>
        <authorList>
            <person name="Gilroy R."/>
            <person name="Ravi A."/>
            <person name="Getino M."/>
            <person name="Pursley I."/>
            <person name="Horton D.L."/>
            <person name="Alikhan N.F."/>
            <person name="Baker D."/>
            <person name="Gharbi K."/>
            <person name="Hall N."/>
            <person name="Watson M."/>
            <person name="Adriaenssens E.M."/>
            <person name="Foster-Nyarko E."/>
            <person name="Jarju S."/>
            <person name="Secka A."/>
            <person name="Antonio M."/>
            <person name="Oren A."/>
            <person name="Chaudhuri R.R."/>
            <person name="La Ragione R."/>
            <person name="Hildebrand F."/>
            <person name="Pallen M.J."/>
        </authorList>
    </citation>
    <scope>NUCLEOTIDE SEQUENCE</scope>
    <source>
        <strain evidence="3">20514</strain>
    </source>
</reference>
<dbReference type="Gene3D" id="2.60.40.10">
    <property type="entry name" value="Immunoglobulins"/>
    <property type="match status" value="1"/>
</dbReference>
<dbReference type="PROSITE" id="PS51257">
    <property type="entry name" value="PROKAR_LIPOPROTEIN"/>
    <property type="match status" value="1"/>
</dbReference>
<feature type="chain" id="PRO_5039085498" evidence="1">
    <location>
        <begin position="22"/>
        <end position="1247"/>
    </location>
</feature>
<evidence type="ECO:0000313" key="4">
    <source>
        <dbReference type="Proteomes" id="UP000810252"/>
    </source>
</evidence>
<dbReference type="InterPro" id="IPR003961">
    <property type="entry name" value="FN3_dom"/>
</dbReference>
<comment type="caution">
    <text evidence="3">The sequence shown here is derived from an EMBL/GenBank/DDBJ whole genome shotgun (WGS) entry which is preliminary data.</text>
</comment>
<sequence>MKKVFSILILGLPLVLAPVFSGCVEEVQLVEELNLPACLTPSSATASIDRTDGHTVTFTWANSKGATQYVLEIYEGGETDLAEDVFGNGTPVRTETVPAGESGSTTSMKVSLEVDKYYFARVKAQSMQADGQTRAIDDSRWQIFGYPIATYPVKDPVEKVEVKERKTTSVVISWTMPENDTEVDRIRVTPNPDPSDERAYKDYLLPEDVTVTGGAVVEFEVGAGTGAVPLEASTFYTFAVHYGNATRGEVTAWTRPDWSEAQDAPDVATLERLLGEAGDPSQNTAQEGESVEPRQIRLTNTDTDYEVEKLAVYGPVIIFGETSADGKNPKVVGTISLNPAGTAYSYTVLSDAPESVESTVSVASSIGATYLRLEALDLEGTSSNADCVSINEINDQSGDKISVDVINCNLYAYNKSAFYNNKVATFGDILFDGCYFEEVNKNQQSAFDIRKALSIDSFTVRNCTFTNSVPAMAFMRIDEFPVGEIQFDHNTLYNVGGSFAESLSIFRIKADFTYFELTDNIFADIEQAFVYGGTKVPSTISSNFFYKIAETAWAPEEDGSTTINEKGEGELAQSAAIAKGGAMINSDPFENAERGLFNIDNALIEEAGAGDPRWLVPYVPEEVPPLSAVDYGYTWDLTDVETFYDEIEDSTVRGNIEFFIVDNPIRVSDAGMEFSAEAVLSTDGTPSDCGIAFLVDGPGSVVLSTEQSRSGSVNDHISVAYRTVGSTGSTTVEGAVPVDANGARVPLADIRENTRTMVYLYACGPITLTGLSWIEDVTTLGPSVLDTPEGLALTAASGDDTAAEVTLSWNEVPSAGSYNVIITGPGAMNAIPDPVNVTSNSYTFKPSSFSTGVYTFAVQAVKAEGDLNHEDSEISETTVTFEKTEAWTAVSSTSPTTWGSDVFKYMYEITGGDSDRDYVYENMKFLAGGSEISFVSEKNTAGADAYAFNSGGSGSTSKRALQFIVPGPGTLTYEAISAGSDPRPVIIFIGDQEYTSGAGYETNVGKEGKNGYPAPAKGSTDAALTTRTFDLSAESVPSGTVISLSSDNSGINFFSVTWTPAGYDPDASIPSDPAAVEVKTDFMSYFADKAGYDIAAAGSSSVVKFNNDDEVTFVAKGGSDPKAIVWDAESTRIKLQGGSLTDEATGIPTANYIAFKITKPGTIKHYIRSGSSGDGKREVKIDILKNGSEIVNIYTGYAPTPGYKEGSETSAEITKEHLSGAKSAVTVYIYAPTNSVNIYYLEYIPAE</sequence>
<feature type="domain" description="Fibronectin type-III" evidence="2">
    <location>
        <begin position="154"/>
        <end position="250"/>
    </location>
</feature>
<dbReference type="AlphaFoldDB" id="A0A9D9EJM5"/>
<dbReference type="SMART" id="SM00060">
    <property type="entry name" value="FN3"/>
    <property type="match status" value="3"/>
</dbReference>
<evidence type="ECO:0000313" key="3">
    <source>
        <dbReference type="EMBL" id="MBO8448178.1"/>
    </source>
</evidence>
<feature type="signal peptide" evidence="1">
    <location>
        <begin position="1"/>
        <end position="21"/>
    </location>
</feature>
<dbReference type="InterPro" id="IPR013783">
    <property type="entry name" value="Ig-like_fold"/>
</dbReference>